<comment type="cofactor">
    <cofactor evidence="3">
        <name>Mg(2+)</name>
        <dbReference type="ChEBI" id="CHEBI:18420"/>
    </cofactor>
</comment>
<evidence type="ECO:0000313" key="7">
    <source>
        <dbReference type="EMBL" id="GIF07584.1"/>
    </source>
</evidence>
<dbReference type="InterPro" id="IPR041354">
    <property type="entry name" value="4PPT_N"/>
</dbReference>
<dbReference type="GO" id="GO:0009239">
    <property type="term" value="P:enterobactin biosynthetic process"/>
    <property type="evidence" value="ECO:0007669"/>
    <property type="project" value="InterPro"/>
</dbReference>
<dbReference type="Pfam" id="PF17837">
    <property type="entry name" value="4PPT_N"/>
    <property type="match status" value="1"/>
</dbReference>
<feature type="binding site" evidence="3">
    <location>
        <position position="105"/>
    </location>
    <ligand>
        <name>Mg(2+)</name>
        <dbReference type="ChEBI" id="CHEBI:18420"/>
    </ligand>
</feature>
<dbReference type="GO" id="GO:0009366">
    <property type="term" value="C:enterobactin synthetase complex"/>
    <property type="evidence" value="ECO:0007669"/>
    <property type="project" value="InterPro"/>
</dbReference>
<keyword evidence="8" id="KW-1185">Reference proteome</keyword>
<feature type="domain" description="4'-phosphopantetheinyl transferase N-terminal" evidence="6">
    <location>
        <begin position="28"/>
        <end position="94"/>
    </location>
</feature>
<name>A0A919TMI2_9ACTN</name>
<feature type="domain" description="4'-phosphopantetheinyl transferase" evidence="5">
    <location>
        <begin position="101"/>
        <end position="178"/>
    </location>
</feature>
<feature type="binding site" evidence="2">
    <location>
        <position position="47"/>
    </location>
    <ligand>
        <name>CoA</name>
        <dbReference type="ChEBI" id="CHEBI:57287"/>
    </ligand>
</feature>
<evidence type="ECO:0000256" key="1">
    <source>
        <dbReference type="ARBA" id="ARBA00022679"/>
    </source>
</evidence>
<dbReference type="SUPFAM" id="SSF56214">
    <property type="entry name" value="4'-phosphopantetheinyl transferase"/>
    <property type="match status" value="1"/>
</dbReference>
<feature type="binding site" evidence="2">
    <location>
        <begin position="83"/>
        <end position="84"/>
    </location>
    <ligand>
        <name>CoA</name>
        <dbReference type="ChEBI" id="CHEBI:57287"/>
    </ligand>
</feature>
<feature type="binding site" evidence="2">
    <location>
        <position position="150"/>
    </location>
    <ligand>
        <name>CoA</name>
        <dbReference type="ChEBI" id="CHEBI:57287"/>
    </ligand>
</feature>
<reference evidence="7" key="1">
    <citation type="submission" date="2021-01" db="EMBL/GenBank/DDBJ databases">
        <title>Whole genome shotgun sequence of Actinoplanes siamensis NBRC 109076.</title>
        <authorList>
            <person name="Komaki H."/>
            <person name="Tamura T."/>
        </authorList>
    </citation>
    <scope>NUCLEOTIDE SEQUENCE</scope>
    <source>
        <strain evidence="7">NBRC 109076</strain>
    </source>
</reference>
<dbReference type="RefSeq" id="WP_203682977.1">
    <property type="nucleotide sequence ID" value="NZ_BOMW01000051.1"/>
</dbReference>
<dbReference type="Proteomes" id="UP000629619">
    <property type="component" value="Unassembled WGS sequence"/>
</dbReference>
<dbReference type="AlphaFoldDB" id="A0A919TMI2"/>
<dbReference type="GO" id="GO:0005886">
    <property type="term" value="C:plasma membrane"/>
    <property type="evidence" value="ECO:0007669"/>
    <property type="project" value="TreeGrafter"/>
</dbReference>
<feature type="binding site" evidence="2">
    <location>
        <position position="164"/>
    </location>
    <ligand>
        <name>CoA</name>
        <dbReference type="ChEBI" id="CHEBI:57287"/>
    </ligand>
</feature>
<comment type="caution">
    <text evidence="7">The sequence shown here is derived from an EMBL/GenBank/DDBJ whole genome shotgun (WGS) entry which is preliminary data.</text>
</comment>
<organism evidence="7 8">
    <name type="scientific">Actinoplanes siamensis</name>
    <dbReference type="NCBI Taxonomy" id="1223317"/>
    <lineage>
        <taxon>Bacteria</taxon>
        <taxon>Bacillati</taxon>
        <taxon>Actinomycetota</taxon>
        <taxon>Actinomycetes</taxon>
        <taxon>Micromonosporales</taxon>
        <taxon>Micromonosporaceae</taxon>
        <taxon>Actinoplanes</taxon>
    </lineage>
</organism>
<gene>
    <name evidence="7" type="ORF">Asi03nite_51220</name>
</gene>
<keyword evidence="3" id="KW-0479">Metal-binding</keyword>
<dbReference type="GO" id="GO:0000287">
    <property type="term" value="F:magnesium ion binding"/>
    <property type="evidence" value="ECO:0007669"/>
    <property type="project" value="InterPro"/>
</dbReference>
<dbReference type="InterPro" id="IPR008278">
    <property type="entry name" value="4-PPantetheinyl_Trfase_dom"/>
</dbReference>
<feature type="binding site" evidence="2">
    <location>
        <position position="39"/>
    </location>
    <ligand>
        <name>CoA</name>
        <dbReference type="ChEBI" id="CHEBI:57287"/>
    </ligand>
</feature>
<feature type="binding site" evidence="3">
    <location>
        <position position="106"/>
    </location>
    <ligand>
        <name>Mg(2+)</name>
        <dbReference type="ChEBI" id="CHEBI:18420"/>
    </ligand>
</feature>
<feature type="region of interest" description="Disordered" evidence="4">
    <location>
        <begin position="1"/>
        <end position="24"/>
    </location>
</feature>
<evidence type="ECO:0000256" key="3">
    <source>
        <dbReference type="PIRSR" id="PIRSR603542-2"/>
    </source>
</evidence>
<feature type="binding site" evidence="3">
    <location>
        <position position="107"/>
    </location>
    <ligand>
        <name>Mg(2+)</name>
        <dbReference type="ChEBI" id="CHEBI:18420"/>
    </ligand>
</feature>
<evidence type="ECO:0000313" key="8">
    <source>
        <dbReference type="Proteomes" id="UP000629619"/>
    </source>
</evidence>
<dbReference type="InterPro" id="IPR003542">
    <property type="entry name" value="Enbac_synth_compD-like"/>
</dbReference>
<keyword evidence="1 7" id="KW-0808">Transferase</keyword>
<accession>A0A919TMI2</accession>
<dbReference type="Pfam" id="PF01648">
    <property type="entry name" value="ACPS"/>
    <property type="match status" value="1"/>
</dbReference>
<proteinExistence type="predicted"/>
<sequence length="210" mass="22347">MLNRLLPPSARSSEAFTDDPDEACYPGEEHLVAKAAPGRRRETLTARRCAREALSALGHAPAAIPRGPRREPVWPAGVTGSITHCTGFRAAAVAHTTDIAGLGIDAEPHAPLPPRVLGAVATPADQDLLAGLATSHPDVCWDRLLFSAKESIYKAWFPVTGRWLGFEDASLDIDPEAGTFTGRILIEAPLKEMPGRFLVDGGLIVTAVCL</sequence>
<dbReference type="EMBL" id="BOMW01000051">
    <property type="protein sequence ID" value="GIF07584.1"/>
    <property type="molecule type" value="Genomic_DNA"/>
</dbReference>
<keyword evidence="3" id="KW-0460">Magnesium</keyword>
<feature type="binding site" evidence="2">
    <location>
        <position position="154"/>
    </location>
    <ligand>
        <name>CoA</name>
        <dbReference type="ChEBI" id="CHEBI:57287"/>
    </ligand>
</feature>
<dbReference type="PANTHER" id="PTHR38096">
    <property type="entry name" value="ENTEROBACTIN SYNTHASE COMPONENT D"/>
    <property type="match status" value="1"/>
</dbReference>
<dbReference type="PANTHER" id="PTHR38096:SF1">
    <property type="entry name" value="ENTEROBACTIN SYNTHASE COMPONENT D"/>
    <property type="match status" value="1"/>
</dbReference>
<dbReference type="PRINTS" id="PR01399">
    <property type="entry name" value="ENTSNTHTASED"/>
</dbReference>
<dbReference type="GO" id="GO:0008897">
    <property type="term" value="F:holo-[acyl-carrier-protein] synthase activity"/>
    <property type="evidence" value="ECO:0007669"/>
    <property type="project" value="InterPro"/>
</dbReference>
<evidence type="ECO:0000259" key="5">
    <source>
        <dbReference type="Pfam" id="PF01648"/>
    </source>
</evidence>
<feature type="binding site" evidence="2">
    <location>
        <position position="105"/>
    </location>
    <ligand>
        <name>CoA</name>
        <dbReference type="ChEBI" id="CHEBI:57287"/>
    </ligand>
</feature>
<protein>
    <submittedName>
        <fullName evidence="7">4'-phosphopantetheinyl transferase</fullName>
    </submittedName>
</protein>
<evidence type="ECO:0000256" key="4">
    <source>
        <dbReference type="SAM" id="MobiDB-lite"/>
    </source>
</evidence>
<evidence type="ECO:0000259" key="6">
    <source>
        <dbReference type="Pfam" id="PF17837"/>
    </source>
</evidence>
<dbReference type="InterPro" id="IPR037143">
    <property type="entry name" value="4-PPantetheinyl_Trfase_dom_sf"/>
</dbReference>
<evidence type="ECO:0000256" key="2">
    <source>
        <dbReference type="PIRSR" id="PIRSR603542-1"/>
    </source>
</evidence>